<dbReference type="GO" id="GO:0005524">
    <property type="term" value="F:ATP binding"/>
    <property type="evidence" value="ECO:0007669"/>
    <property type="project" value="UniProtKB-UniRule"/>
</dbReference>
<evidence type="ECO:0000256" key="9">
    <source>
        <dbReference type="ARBA" id="ARBA00022960"/>
    </source>
</evidence>
<evidence type="ECO:0000256" key="10">
    <source>
        <dbReference type="ARBA" id="ARBA00022984"/>
    </source>
</evidence>
<protein>
    <recommendedName>
        <fullName evidence="3 14">UDP-N-acetylmuramate--L-alanine ligase</fullName>
        <ecNumber evidence="3 14">6.3.2.8</ecNumber>
    </recommendedName>
    <alternativeName>
        <fullName evidence="14">UDP-N-acetylmuramoyl-L-alanine synthetase</fullName>
    </alternativeName>
</protein>
<evidence type="ECO:0000256" key="4">
    <source>
        <dbReference type="ARBA" id="ARBA00022490"/>
    </source>
</evidence>
<dbReference type="GO" id="GO:0071555">
    <property type="term" value="P:cell wall organization"/>
    <property type="evidence" value="ECO:0007669"/>
    <property type="project" value="UniProtKB-KW"/>
</dbReference>
<evidence type="ECO:0000256" key="2">
    <source>
        <dbReference type="ARBA" id="ARBA00004752"/>
    </source>
</evidence>
<evidence type="ECO:0000256" key="8">
    <source>
        <dbReference type="ARBA" id="ARBA00022840"/>
    </source>
</evidence>
<evidence type="ECO:0000256" key="5">
    <source>
        <dbReference type="ARBA" id="ARBA00022598"/>
    </source>
</evidence>
<evidence type="ECO:0000256" key="13">
    <source>
        <dbReference type="ARBA" id="ARBA00047833"/>
    </source>
</evidence>
<dbReference type="NCBIfam" id="TIGR01082">
    <property type="entry name" value="murC"/>
    <property type="match status" value="1"/>
</dbReference>
<feature type="binding site" evidence="14">
    <location>
        <begin position="119"/>
        <end position="125"/>
    </location>
    <ligand>
        <name>ATP</name>
        <dbReference type="ChEBI" id="CHEBI:30616"/>
    </ligand>
</feature>
<keyword evidence="12 14" id="KW-0961">Cell wall biogenesis/degradation</keyword>
<dbReference type="PANTHER" id="PTHR43445:SF3">
    <property type="entry name" value="UDP-N-ACETYLMURAMATE--L-ALANINE LIGASE"/>
    <property type="match status" value="1"/>
</dbReference>
<feature type="domain" description="Mur ligase central" evidence="18">
    <location>
        <begin position="117"/>
        <end position="286"/>
    </location>
</feature>
<evidence type="ECO:0000259" key="17">
    <source>
        <dbReference type="Pfam" id="PF02875"/>
    </source>
</evidence>
<dbReference type="Gene3D" id="3.40.1190.10">
    <property type="entry name" value="Mur-like, catalytic domain"/>
    <property type="match status" value="1"/>
</dbReference>
<dbReference type="RefSeq" id="WP_115091803.1">
    <property type="nucleotide sequence ID" value="NZ_CP068107.1"/>
</dbReference>
<dbReference type="Pfam" id="PF01225">
    <property type="entry name" value="Mur_ligase"/>
    <property type="match status" value="1"/>
</dbReference>
<dbReference type="InterPro" id="IPR004101">
    <property type="entry name" value="Mur_ligase_C"/>
</dbReference>
<comment type="similarity">
    <text evidence="14">Belongs to the MurCDEF family.</text>
</comment>
<dbReference type="HAMAP" id="MF_00046">
    <property type="entry name" value="MurC"/>
    <property type="match status" value="1"/>
</dbReference>
<dbReference type="GO" id="GO:0008763">
    <property type="term" value="F:UDP-N-acetylmuramate-L-alanine ligase activity"/>
    <property type="evidence" value="ECO:0007669"/>
    <property type="project" value="UniProtKB-UniRule"/>
</dbReference>
<dbReference type="Gene3D" id="3.90.190.20">
    <property type="entry name" value="Mur ligase, C-terminal domain"/>
    <property type="match status" value="1"/>
</dbReference>
<dbReference type="InterPro" id="IPR050061">
    <property type="entry name" value="MurCDEF_pg_biosynth"/>
</dbReference>
<comment type="function">
    <text evidence="14">Cell wall formation.</text>
</comment>
<keyword evidence="11 14" id="KW-0131">Cell cycle</keyword>
<keyword evidence="8 14" id="KW-0067">ATP-binding</keyword>
<dbReference type="Pfam" id="PF08245">
    <property type="entry name" value="Mur_ligase_M"/>
    <property type="match status" value="1"/>
</dbReference>
<evidence type="ECO:0000259" key="16">
    <source>
        <dbReference type="Pfam" id="PF01225"/>
    </source>
</evidence>
<keyword evidence="7 14" id="KW-0547">Nucleotide-binding</keyword>
<evidence type="ECO:0000256" key="11">
    <source>
        <dbReference type="ARBA" id="ARBA00023306"/>
    </source>
</evidence>
<dbReference type="PANTHER" id="PTHR43445">
    <property type="entry name" value="UDP-N-ACETYLMURAMATE--L-ALANINE LIGASE-RELATED"/>
    <property type="match status" value="1"/>
</dbReference>
<dbReference type="GO" id="GO:0005737">
    <property type="term" value="C:cytoplasm"/>
    <property type="evidence" value="ECO:0007669"/>
    <property type="project" value="UniProtKB-SubCell"/>
</dbReference>
<proteinExistence type="inferred from homology"/>
<evidence type="ECO:0000256" key="3">
    <source>
        <dbReference type="ARBA" id="ARBA00012211"/>
    </source>
</evidence>
<keyword evidence="6 14" id="KW-0132">Cell division</keyword>
<dbReference type="AlphaFoldDB" id="A0A378U1T5"/>
<dbReference type="InterPro" id="IPR036565">
    <property type="entry name" value="Mur-like_cat_sf"/>
</dbReference>
<keyword evidence="9 14" id="KW-0133">Cell shape</keyword>
<dbReference type="UniPathway" id="UPA00219"/>
<accession>A0A378U1T5</accession>
<dbReference type="InterPro" id="IPR005758">
    <property type="entry name" value="UDP-N-AcMur_Ala_ligase_MurC"/>
</dbReference>
<dbReference type="SUPFAM" id="SSF51984">
    <property type="entry name" value="MurCD N-terminal domain"/>
    <property type="match status" value="1"/>
</dbReference>
<dbReference type="Pfam" id="PF02875">
    <property type="entry name" value="Mur_ligase_C"/>
    <property type="match status" value="1"/>
</dbReference>
<feature type="domain" description="Mur ligase N-terminal catalytic" evidence="16">
    <location>
        <begin position="9"/>
        <end position="112"/>
    </location>
</feature>
<evidence type="ECO:0000259" key="18">
    <source>
        <dbReference type="Pfam" id="PF08245"/>
    </source>
</evidence>
<keyword evidence="15" id="KW-1133">Transmembrane helix</keyword>
<organism evidence="19 20">
    <name type="scientific">Myroides odoratus</name>
    <name type="common">Flavobacterium odoratum</name>
    <dbReference type="NCBI Taxonomy" id="256"/>
    <lineage>
        <taxon>Bacteria</taxon>
        <taxon>Pseudomonadati</taxon>
        <taxon>Bacteroidota</taxon>
        <taxon>Flavobacteriia</taxon>
        <taxon>Flavobacteriales</taxon>
        <taxon>Flavobacteriaceae</taxon>
        <taxon>Myroides</taxon>
    </lineage>
</organism>
<dbReference type="GO" id="GO:0009252">
    <property type="term" value="P:peptidoglycan biosynthetic process"/>
    <property type="evidence" value="ECO:0007669"/>
    <property type="project" value="UniProtKB-UniRule"/>
</dbReference>
<dbReference type="GO" id="GO:0008360">
    <property type="term" value="P:regulation of cell shape"/>
    <property type="evidence" value="ECO:0007669"/>
    <property type="project" value="UniProtKB-KW"/>
</dbReference>
<evidence type="ECO:0000313" key="20">
    <source>
        <dbReference type="Proteomes" id="UP000255024"/>
    </source>
</evidence>
<dbReference type="Gene3D" id="3.40.50.720">
    <property type="entry name" value="NAD(P)-binding Rossmann-like Domain"/>
    <property type="match status" value="1"/>
</dbReference>
<evidence type="ECO:0000256" key="14">
    <source>
        <dbReference type="HAMAP-Rule" id="MF_00046"/>
    </source>
</evidence>
<evidence type="ECO:0000256" key="12">
    <source>
        <dbReference type="ARBA" id="ARBA00023316"/>
    </source>
</evidence>
<evidence type="ECO:0000256" key="7">
    <source>
        <dbReference type="ARBA" id="ARBA00022741"/>
    </source>
</evidence>
<feature type="domain" description="Mur ligase C-terminal" evidence="17">
    <location>
        <begin position="308"/>
        <end position="433"/>
    </location>
</feature>
<dbReference type="SUPFAM" id="SSF53244">
    <property type="entry name" value="MurD-like peptide ligases, peptide-binding domain"/>
    <property type="match status" value="1"/>
</dbReference>
<dbReference type="GO" id="GO:0051301">
    <property type="term" value="P:cell division"/>
    <property type="evidence" value="ECO:0007669"/>
    <property type="project" value="UniProtKB-KW"/>
</dbReference>
<comment type="subcellular location">
    <subcellularLocation>
        <location evidence="1 14">Cytoplasm</location>
    </subcellularLocation>
</comment>
<evidence type="ECO:0000256" key="15">
    <source>
        <dbReference type="SAM" id="Phobius"/>
    </source>
</evidence>
<keyword evidence="15" id="KW-0812">Transmembrane</keyword>
<dbReference type="InterPro" id="IPR013221">
    <property type="entry name" value="Mur_ligase_cen"/>
</dbReference>
<comment type="catalytic activity">
    <reaction evidence="13 14">
        <text>UDP-N-acetyl-alpha-D-muramate + L-alanine + ATP = UDP-N-acetyl-alpha-D-muramoyl-L-alanine + ADP + phosphate + H(+)</text>
        <dbReference type="Rhea" id="RHEA:23372"/>
        <dbReference type="ChEBI" id="CHEBI:15378"/>
        <dbReference type="ChEBI" id="CHEBI:30616"/>
        <dbReference type="ChEBI" id="CHEBI:43474"/>
        <dbReference type="ChEBI" id="CHEBI:57972"/>
        <dbReference type="ChEBI" id="CHEBI:70757"/>
        <dbReference type="ChEBI" id="CHEBI:83898"/>
        <dbReference type="ChEBI" id="CHEBI:456216"/>
        <dbReference type="EC" id="6.3.2.8"/>
    </reaction>
</comment>
<feature type="transmembrane region" description="Helical" evidence="15">
    <location>
        <begin position="6"/>
        <end position="26"/>
    </location>
</feature>
<dbReference type="InterPro" id="IPR000713">
    <property type="entry name" value="Mur_ligase_N"/>
</dbReference>
<keyword evidence="20" id="KW-1185">Reference proteome</keyword>
<evidence type="ECO:0000313" key="19">
    <source>
        <dbReference type="EMBL" id="STZ68951.1"/>
    </source>
</evidence>
<dbReference type="SUPFAM" id="SSF53623">
    <property type="entry name" value="MurD-like peptide ligases, catalytic domain"/>
    <property type="match status" value="1"/>
</dbReference>
<reference evidence="19 20" key="1">
    <citation type="submission" date="2018-06" db="EMBL/GenBank/DDBJ databases">
        <authorList>
            <consortium name="Pathogen Informatics"/>
            <person name="Doyle S."/>
        </authorList>
    </citation>
    <scope>NUCLEOTIDE SEQUENCE [LARGE SCALE GENOMIC DNA]</scope>
    <source>
        <strain evidence="19 20">NCTC11179</strain>
    </source>
</reference>
<keyword evidence="4 14" id="KW-0963">Cytoplasm</keyword>
<evidence type="ECO:0000256" key="1">
    <source>
        <dbReference type="ARBA" id="ARBA00004496"/>
    </source>
</evidence>
<dbReference type="EMBL" id="UGQL01000002">
    <property type="protein sequence ID" value="STZ68951.1"/>
    <property type="molecule type" value="Genomic_DNA"/>
</dbReference>
<evidence type="ECO:0000256" key="6">
    <source>
        <dbReference type="ARBA" id="ARBA00022618"/>
    </source>
</evidence>
<dbReference type="InterPro" id="IPR036615">
    <property type="entry name" value="Mur_ligase_C_dom_sf"/>
</dbReference>
<keyword evidence="10 14" id="KW-0573">Peptidoglycan synthesis</keyword>
<keyword evidence="5 14" id="KW-0436">Ligase</keyword>
<name>A0A378U1T5_MYROD</name>
<gene>
    <name evidence="14 19" type="primary">murC</name>
    <name evidence="19" type="ORF">NCTC11179_02435</name>
</gene>
<dbReference type="EC" id="6.3.2.8" evidence="3 14"/>
<comment type="pathway">
    <text evidence="2 14">Cell wall biogenesis; peptidoglycan biosynthesis.</text>
</comment>
<dbReference type="Proteomes" id="UP000255024">
    <property type="component" value="Unassembled WGS sequence"/>
</dbReference>
<keyword evidence="15" id="KW-0472">Membrane</keyword>
<sequence>MDMNSIKSVYFIGIGGIGMSALARYFKFIGKEVAGYDKVSTQLTQELEAAGIEIHYEDNVDLIRANYKDVASTLVVVTPAVPQEHSEWNYFKSNQFEIKKRSEVLGIITKDTYCFAVAGTHGKTTTTSILGHLLFQAGLDVTAFVGGVVENYQTNLIGSGKTITVVEADEFDRSFLRLFPNVACITSTEADHLDIFGTAEEMLVAFKDFAQRLPEANKLFVTEVVDLAGIQVGFGSDCSYQAKNIKVVNGWYVFDIVTPKETIHDVSFGLPGRHNLSNALMAFAMASDYGVDTQKLVEGLKSFRGVRRRFSYKIRREDLIYIDDYAHHPTEIKAASQAVHEMHGDKKIVAVFQPHLYSRTRDFMDEFAAALSTFDNVILLDIYPARELPIEGVTSAKLLAQLTSKEKQLVAKEELITHLKASDAEIILTIGAGDIGEMVQDIKIALEGK</sequence>